<evidence type="ECO:0000256" key="1">
    <source>
        <dbReference type="ARBA" id="ARBA00009437"/>
    </source>
</evidence>
<dbReference type="SUPFAM" id="SSF53850">
    <property type="entry name" value="Periplasmic binding protein-like II"/>
    <property type="match status" value="1"/>
</dbReference>
<evidence type="ECO:0000313" key="8">
    <source>
        <dbReference type="Proteomes" id="UP000240859"/>
    </source>
</evidence>
<dbReference type="PROSITE" id="PS50931">
    <property type="entry name" value="HTH_LYSR"/>
    <property type="match status" value="1"/>
</dbReference>
<dbReference type="EMBL" id="PZFR01000006">
    <property type="protein sequence ID" value="PTI70253.1"/>
    <property type="molecule type" value="Genomic_DNA"/>
</dbReference>
<dbReference type="Proteomes" id="UP000240859">
    <property type="component" value="Unassembled WGS sequence"/>
</dbReference>
<evidence type="ECO:0000256" key="4">
    <source>
        <dbReference type="ARBA" id="ARBA00023163"/>
    </source>
</evidence>
<dbReference type="GO" id="GO:0003700">
    <property type="term" value="F:DNA-binding transcription factor activity"/>
    <property type="evidence" value="ECO:0007669"/>
    <property type="project" value="InterPro"/>
</dbReference>
<keyword evidence="3" id="KW-0238">DNA-binding</keyword>
<reference evidence="7" key="2">
    <citation type="submission" date="2018-03" db="EMBL/GenBank/DDBJ databases">
        <authorList>
            <person name="Naushad S."/>
        </authorList>
    </citation>
    <scope>NUCLEOTIDE SEQUENCE</scope>
    <source>
        <strain evidence="6">SNUC 1084</strain>
        <strain evidence="7">SNUC 1231</strain>
    </source>
</reference>
<comment type="similarity">
    <text evidence="1">Belongs to the LysR transcriptional regulatory family.</text>
</comment>
<dbReference type="PANTHER" id="PTHR30126">
    <property type="entry name" value="HTH-TYPE TRANSCRIPTIONAL REGULATOR"/>
    <property type="match status" value="1"/>
</dbReference>
<evidence type="ECO:0000256" key="2">
    <source>
        <dbReference type="ARBA" id="ARBA00023015"/>
    </source>
</evidence>
<dbReference type="FunFam" id="1.10.10.10:FF:000001">
    <property type="entry name" value="LysR family transcriptional regulator"/>
    <property type="match status" value="1"/>
</dbReference>
<dbReference type="PRINTS" id="PR00039">
    <property type="entry name" value="HTHLYSR"/>
</dbReference>
<dbReference type="InterPro" id="IPR036390">
    <property type="entry name" value="WH_DNA-bd_sf"/>
</dbReference>
<dbReference type="Pfam" id="PF00126">
    <property type="entry name" value="HTH_1"/>
    <property type="match status" value="1"/>
</dbReference>
<dbReference type="AlphaFoldDB" id="A0A9Q6MUE2"/>
<keyword evidence="2" id="KW-0805">Transcription regulation</keyword>
<dbReference type="InterPro" id="IPR036388">
    <property type="entry name" value="WH-like_DNA-bd_sf"/>
</dbReference>
<evidence type="ECO:0000259" key="5">
    <source>
        <dbReference type="PROSITE" id="PS50931"/>
    </source>
</evidence>
<proteinExistence type="inferred from homology"/>
<name>A0A9Q6MUE2_9STAP</name>
<dbReference type="Gene3D" id="1.10.10.10">
    <property type="entry name" value="Winged helix-like DNA-binding domain superfamily/Winged helix DNA-binding domain"/>
    <property type="match status" value="1"/>
</dbReference>
<keyword evidence="8" id="KW-1185">Reference proteome</keyword>
<evidence type="ECO:0000313" key="6">
    <source>
        <dbReference type="EMBL" id="PTI70253.1"/>
    </source>
</evidence>
<organism evidence="7 9">
    <name type="scientific">Staphylococcus succinus</name>
    <dbReference type="NCBI Taxonomy" id="61015"/>
    <lineage>
        <taxon>Bacteria</taxon>
        <taxon>Bacillati</taxon>
        <taxon>Bacillota</taxon>
        <taxon>Bacilli</taxon>
        <taxon>Bacillales</taxon>
        <taxon>Staphylococcaceae</taxon>
        <taxon>Staphylococcus</taxon>
    </lineage>
</organism>
<dbReference type="SUPFAM" id="SSF46785">
    <property type="entry name" value="Winged helix' DNA-binding domain"/>
    <property type="match status" value="1"/>
</dbReference>
<dbReference type="GO" id="GO:0003677">
    <property type="term" value="F:DNA binding"/>
    <property type="evidence" value="ECO:0007669"/>
    <property type="project" value="UniProtKB-KW"/>
</dbReference>
<dbReference type="Proteomes" id="UP000241960">
    <property type="component" value="Unassembled WGS sequence"/>
</dbReference>
<dbReference type="InterPro" id="IPR000847">
    <property type="entry name" value="LysR_HTH_N"/>
</dbReference>
<feature type="domain" description="HTH lysR-type" evidence="5">
    <location>
        <begin position="1"/>
        <end position="58"/>
    </location>
</feature>
<evidence type="ECO:0000313" key="7">
    <source>
        <dbReference type="EMBL" id="PTI75168.1"/>
    </source>
</evidence>
<dbReference type="RefSeq" id="WP_107545121.1">
    <property type="nucleotide sequence ID" value="NZ_JBOILH010000001.1"/>
</dbReference>
<sequence length="295" mass="34790">MELLHLKYFKYVAERLNYTKAAHELNISQPALSMMIKKLEQELNTKLFYKKGRNIFLTDNGYILLKSVDNIMYELSKAGDLIYKNEHSKQNTINFASSHSRLISYIFDDYIARNPQYMFNCGIETMGQIIEKLLNYNIQFALSMMRIQHPDIECRAIIDEDIVITYPKQFDSEQTIDFLYNDNIYKTFVFPSHNEDYNNLAKNKVLEMNLTINNVNYIDDAFITSIAKQRQYFAFMPVSMCKKLNLPYINDDELIIQTSIYLSSIKNVELGKANLDMYQFIETYFKQNQAFYLAD</sequence>
<keyword evidence="4" id="KW-0804">Transcription</keyword>
<evidence type="ECO:0000313" key="9">
    <source>
        <dbReference type="Proteomes" id="UP000241960"/>
    </source>
</evidence>
<comment type="caution">
    <text evidence="7">The sequence shown here is derived from an EMBL/GenBank/DDBJ whole genome shotgun (WGS) entry which is preliminary data.</text>
</comment>
<protein>
    <submittedName>
        <fullName evidence="7">Transcriptional regulator</fullName>
    </submittedName>
</protein>
<accession>A0A9Q6MUE2</accession>
<reference evidence="8 9" key="1">
    <citation type="journal article" date="2016" name="Front. Microbiol.">
        <title>Comprehensive Phylogenetic Analysis of Bovine Non-aureus Staphylococci Species Based on Whole-Genome Sequencing.</title>
        <authorList>
            <person name="Naushad S."/>
            <person name="Barkema H.W."/>
            <person name="Luby C."/>
            <person name="Condas L.A."/>
            <person name="Nobrega D.B."/>
            <person name="Carson D.A."/>
            <person name="De Buck J."/>
        </authorList>
    </citation>
    <scope>NUCLEOTIDE SEQUENCE [LARGE SCALE GENOMIC DNA]</scope>
    <source>
        <strain evidence="6 8">SNUC 1084</strain>
        <strain evidence="7 9">SNUC 1231</strain>
    </source>
</reference>
<dbReference type="EMBL" id="PZFQ01000026">
    <property type="protein sequence ID" value="PTI75168.1"/>
    <property type="molecule type" value="Genomic_DNA"/>
</dbReference>
<evidence type="ECO:0000256" key="3">
    <source>
        <dbReference type="ARBA" id="ARBA00023125"/>
    </source>
</evidence>
<gene>
    <name evidence="6" type="ORF">BU057_02220</name>
    <name evidence="7" type="ORF">BU058_08635</name>
</gene>